<keyword evidence="1" id="KW-0812">Transmembrane</keyword>
<comment type="caution">
    <text evidence="2">The sequence shown here is derived from an EMBL/GenBank/DDBJ whole genome shotgun (WGS) entry which is preliminary data.</text>
</comment>
<feature type="transmembrane region" description="Helical" evidence="1">
    <location>
        <begin position="172"/>
        <end position="193"/>
    </location>
</feature>
<feature type="transmembrane region" description="Helical" evidence="1">
    <location>
        <begin position="134"/>
        <end position="151"/>
    </location>
</feature>
<reference evidence="2 3" key="1">
    <citation type="submission" date="2019-02" db="EMBL/GenBank/DDBJ databases">
        <title>Deep-cultivation of Planctomycetes and their phenomic and genomic characterization uncovers novel biology.</title>
        <authorList>
            <person name="Wiegand S."/>
            <person name="Jogler M."/>
            <person name="Boedeker C."/>
            <person name="Pinto D."/>
            <person name="Vollmers J."/>
            <person name="Rivas-Marin E."/>
            <person name="Kohn T."/>
            <person name="Peeters S.H."/>
            <person name="Heuer A."/>
            <person name="Rast P."/>
            <person name="Oberbeckmann S."/>
            <person name="Bunk B."/>
            <person name="Jeske O."/>
            <person name="Meyerdierks A."/>
            <person name="Storesund J.E."/>
            <person name="Kallscheuer N."/>
            <person name="Luecker S."/>
            <person name="Lage O.M."/>
            <person name="Pohl T."/>
            <person name="Merkel B.J."/>
            <person name="Hornburger P."/>
            <person name="Mueller R.-W."/>
            <person name="Bruemmer F."/>
            <person name="Labrenz M."/>
            <person name="Spormann A.M."/>
            <person name="Op Den Camp H."/>
            <person name="Overmann J."/>
            <person name="Amann R."/>
            <person name="Jetten M.S.M."/>
            <person name="Mascher T."/>
            <person name="Medema M.H."/>
            <person name="Devos D.P."/>
            <person name="Kaster A.-K."/>
            <person name="Ovreas L."/>
            <person name="Rohde M."/>
            <person name="Galperin M.Y."/>
            <person name="Jogler C."/>
        </authorList>
    </citation>
    <scope>NUCLEOTIDE SEQUENCE [LARGE SCALE GENOMIC DNA]</scope>
    <source>
        <strain evidence="2 3">Pla108</strain>
    </source>
</reference>
<organism evidence="2 3">
    <name type="scientific">Botrimarina colliarenosi</name>
    <dbReference type="NCBI Taxonomy" id="2528001"/>
    <lineage>
        <taxon>Bacteria</taxon>
        <taxon>Pseudomonadati</taxon>
        <taxon>Planctomycetota</taxon>
        <taxon>Planctomycetia</taxon>
        <taxon>Pirellulales</taxon>
        <taxon>Lacipirellulaceae</taxon>
        <taxon>Botrimarina</taxon>
    </lineage>
</organism>
<dbReference type="RefSeq" id="WP_146444814.1">
    <property type="nucleotide sequence ID" value="NZ_SJPR01000002.1"/>
</dbReference>
<name>A0A5C6AD83_9BACT</name>
<keyword evidence="3" id="KW-1185">Reference proteome</keyword>
<feature type="transmembrane region" description="Helical" evidence="1">
    <location>
        <begin position="97"/>
        <end position="114"/>
    </location>
</feature>
<dbReference type="OrthoDB" id="291594at2"/>
<protein>
    <recommendedName>
        <fullName evidence="4">Peptidase family M50</fullName>
    </recommendedName>
</protein>
<keyword evidence="1" id="KW-0472">Membrane</keyword>
<sequence length="195" mass="21284">MRRPHHLADGIAFVAVAIWIWLAMMLVHELGHVIAAHATGGVITSVELRPGYLSHTLVNPNPQPATVIWDGFLVGWLAPQLTAPAWRIDAGLIGTTLRAWAAFCLLAGGCYLAVGGGERLTDTGQLIANGWPHWLLIVIGGGVATLGYARSRTAWIAIARRLESKPINWRIATAWWSWLTTWIVGQSLTHYALET</sequence>
<keyword evidence="1" id="KW-1133">Transmembrane helix</keyword>
<dbReference type="EMBL" id="SJPR01000002">
    <property type="protein sequence ID" value="TWT97924.1"/>
    <property type="molecule type" value="Genomic_DNA"/>
</dbReference>
<dbReference type="Proteomes" id="UP000317421">
    <property type="component" value="Unassembled WGS sequence"/>
</dbReference>
<evidence type="ECO:0000313" key="2">
    <source>
        <dbReference type="EMBL" id="TWT97924.1"/>
    </source>
</evidence>
<evidence type="ECO:0000256" key="1">
    <source>
        <dbReference type="SAM" id="Phobius"/>
    </source>
</evidence>
<evidence type="ECO:0000313" key="3">
    <source>
        <dbReference type="Proteomes" id="UP000317421"/>
    </source>
</evidence>
<evidence type="ECO:0008006" key="4">
    <source>
        <dbReference type="Google" id="ProtNLM"/>
    </source>
</evidence>
<gene>
    <name evidence="2" type="ORF">Pla108_20780</name>
</gene>
<accession>A0A5C6AD83</accession>
<dbReference type="AlphaFoldDB" id="A0A5C6AD83"/>
<proteinExistence type="predicted"/>
<feature type="transmembrane region" description="Helical" evidence="1">
    <location>
        <begin position="7"/>
        <end position="27"/>
    </location>
</feature>